<dbReference type="GO" id="GO:0016740">
    <property type="term" value="F:transferase activity"/>
    <property type="evidence" value="ECO:0007669"/>
    <property type="project" value="UniProtKB-KW"/>
</dbReference>
<comment type="caution">
    <text evidence="2">The sequence shown here is derived from an EMBL/GenBank/DDBJ whole genome shotgun (WGS) entry which is preliminary data.</text>
</comment>
<protein>
    <submittedName>
        <fullName evidence="2">Glycosyltransferase</fullName>
    </submittedName>
</protein>
<proteinExistence type="predicted"/>
<accession>A0A414S7L3</accession>
<name>A0A414S7L3_9FIRM</name>
<evidence type="ECO:0000259" key="1">
    <source>
        <dbReference type="Pfam" id="PF00535"/>
    </source>
</evidence>
<dbReference type="PANTHER" id="PTHR43685:SF2">
    <property type="entry name" value="GLYCOSYLTRANSFERASE 2-LIKE DOMAIN-CONTAINING PROTEIN"/>
    <property type="match status" value="1"/>
</dbReference>
<organism evidence="2 3">
    <name type="scientific">Blautia obeum</name>
    <dbReference type="NCBI Taxonomy" id="40520"/>
    <lineage>
        <taxon>Bacteria</taxon>
        <taxon>Bacillati</taxon>
        <taxon>Bacillota</taxon>
        <taxon>Clostridia</taxon>
        <taxon>Lachnospirales</taxon>
        <taxon>Lachnospiraceae</taxon>
        <taxon>Blautia</taxon>
    </lineage>
</organism>
<dbReference type="SUPFAM" id="SSF53448">
    <property type="entry name" value="Nucleotide-diphospho-sugar transferases"/>
    <property type="match status" value="1"/>
</dbReference>
<dbReference type="EMBL" id="QRHZ01000015">
    <property type="protein sequence ID" value="RHG13816.1"/>
    <property type="molecule type" value="Genomic_DNA"/>
</dbReference>
<reference evidence="2 3" key="1">
    <citation type="submission" date="2018-08" db="EMBL/GenBank/DDBJ databases">
        <title>A genome reference for cultivated species of the human gut microbiota.</title>
        <authorList>
            <person name="Zou Y."/>
            <person name="Xue W."/>
            <person name="Luo G."/>
        </authorList>
    </citation>
    <scope>NUCLEOTIDE SEQUENCE [LARGE SCALE GENOMIC DNA]</scope>
    <source>
        <strain evidence="2 3">AM22-9LB</strain>
    </source>
</reference>
<keyword evidence="2" id="KW-0808">Transferase</keyword>
<dbReference type="RefSeq" id="WP_118198149.1">
    <property type="nucleotide sequence ID" value="NZ_JBCJBW010000020.1"/>
</dbReference>
<dbReference type="Pfam" id="PF00535">
    <property type="entry name" value="Glycos_transf_2"/>
    <property type="match status" value="1"/>
</dbReference>
<dbReference type="InterPro" id="IPR001173">
    <property type="entry name" value="Glyco_trans_2-like"/>
</dbReference>
<dbReference type="AlphaFoldDB" id="A0A414S7L3"/>
<dbReference type="PANTHER" id="PTHR43685">
    <property type="entry name" value="GLYCOSYLTRANSFERASE"/>
    <property type="match status" value="1"/>
</dbReference>
<evidence type="ECO:0000313" key="3">
    <source>
        <dbReference type="Proteomes" id="UP000284220"/>
    </source>
</evidence>
<sequence>MYKVAVLLSTYNGSKYIKEQIDSILSQEGVNIDIYIRDDGSTDETVNIIYEYKSNNIFLTEGKNIGVGNSFMELLYSVPEIYDYYAFADQDDIWSEKKIRIAIEVLQKNKKHLYASNQELIDKSGKSLGLRYEKNKIIHLNPIAILEQNQIAGCTMVFDGFLKRQLDLNQPSKELLANRIHDVWVAMVASLFDSIIYDERAFIKYRQHDDNVVGAYAYGMKYDIKSKIMKIRNKEQRSGRSLLAKMVYKYWPEIVCQDRVLFAAANANKMKNKCALIANVQKLRFYSKESTGGLILKILFGFF</sequence>
<dbReference type="InterPro" id="IPR050834">
    <property type="entry name" value="Glycosyltransf_2"/>
</dbReference>
<feature type="domain" description="Glycosyltransferase 2-like" evidence="1">
    <location>
        <begin position="6"/>
        <end position="153"/>
    </location>
</feature>
<evidence type="ECO:0000313" key="2">
    <source>
        <dbReference type="EMBL" id="RHG13816.1"/>
    </source>
</evidence>
<dbReference type="Proteomes" id="UP000284220">
    <property type="component" value="Unassembled WGS sequence"/>
</dbReference>
<dbReference type="InterPro" id="IPR029044">
    <property type="entry name" value="Nucleotide-diphossugar_trans"/>
</dbReference>
<gene>
    <name evidence="2" type="ORF">DW272_16365</name>
</gene>
<dbReference type="Gene3D" id="3.90.550.10">
    <property type="entry name" value="Spore Coat Polysaccharide Biosynthesis Protein SpsA, Chain A"/>
    <property type="match status" value="1"/>
</dbReference>